<dbReference type="PANTHER" id="PTHR42928:SF5">
    <property type="entry name" value="BLR1237 PROTEIN"/>
    <property type="match status" value="1"/>
</dbReference>
<feature type="chain" id="PRO_5014613440" description="Tripartite tricarboxylate transporter substrate binding protein BugD" evidence="2">
    <location>
        <begin position="29"/>
        <end position="332"/>
    </location>
</feature>
<comment type="caution">
    <text evidence="3">The sequence shown here is derived from an EMBL/GenBank/DDBJ whole genome shotgun (WGS) entry which is preliminary data.</text>
</comment>
<gene>
    <name evidence="3" type="ORF">CYJ10_12010</name>
</gene>
<accession>A0A2N5CDM4</accession>
<dbReference type="PANTHER" id="PTHR42928">
    <property type="entry name" value="TRICARBOXYLATE-BINDING PROTEIN"/>
    <property type="match status" value="1"/>
</dbReference>
<dbReference type="InterPro" id="IPR042100">
    <property type="entry name" value="Bug_dom1"/>
</dbReference>
<dbReference type="Gene3D" id="3.40.190.10">
    <property type="entry name" value="Periplasmic binding protein-like II"/>
    <property type="match status" value="1"/>
</dbReference>
<dbReference type="InterPro" id="IPR005064">
    <property type="entry name" value="BUG"/>
</dbReference>
<evidence type="ECO:0000313" key="3">
    <source>
        <dbReference type="EMBL" id="PLQ00353.1"/>
    </source>
</evidence>
<dbReference type="RefSeq" id="WP_101681723.1">
    <property type="nucleotide sequence ID" value="NZ_PJRP01000004.1"/>
</dbReference>
<protein>
    <recommendedName>
        <fullName evidence="5">Tripartite tricarboxylate transporter substrate binding protein BugD</fullName>
    </recommendedName>
</protein>
<keyword evidence="2" id="KW-0732">Signal</keyword>
<evidence type="ECO:0000313" key="4">
    <source>
        <dbReference type="Proteomes" id="UP000234341"/>
    </source>
</evidence>
<dbReference type="SUPFAM" id="SSF53850">
    <property type="entry name" value="Periplasmic binding protein-like II"/>
    <property type="match status" value="1"/>
</dbReference>
<dbReference type="OrthoDB" id="9780943at2"/>
<proteinExistence type="inferred from homology"/>
<sequence length="332" mass="34782">MIRMPSLAFRLSQMMTLAAFAVATQAMAQSPAFPIRPITLVVPFPAGGPSDALGRGYAKQMSDTLGQPVVIENLAGAGGTIGLGKVAKAEPNGYVLGLGTIGTHVANVALYKKLPYDPVMNFRPIGLAGSAPLLLLVRADMPANNLKDFNAWLQQNASKATYGSAGVGSVSHYGCVMLLAAMRQNVTHVPYRGVAPAISDLMGGQIDFMCDQTTTALPQLAGGKIKALAVLSGERVKQLPNLSTAKEAGYPLDLRSWNALFVPKGTPDAIVARLNTAMAGAAADPQFRHQMQAVGVDLPAAGETVPAVVSELITRGLRDDVPALKSKRQLLD</sequence>
<dbReference type="Pfam" id="PF03401">
    <property type="entry name" value="TctC"/>
    <property type="match status" value="1"/>
</dbReference>
<organism evidence="3 4">
    <name type="scientific">Cupriavidus pauculus</name>
    <dbReference type="NCBI Taxonomy" id="82633"/>
    <lineage>
        <taxon>Bacteria</taxon>
        <taxon>Pseudomonadati</taxon>
        <taxon>Pseudomonadota</taxon>
        <taxon>Betaproteobacteria</taxon>
        <taxon>Burkholderiales</taxon>
        <taxon>Burkholderiaceae</taxon>
        <taxon>Cupriavidus</taxon>
    </lineage>
</organism>
<dbReference type="Gene3D" id="3.40.190.150">
    <property type="entry name" value="Bordetella uptake gene, domain 1"/>
    <property type="match status" value="1"/>
</dbReference>
<dbReference type="EMBL" id="PJRP01000004">
    <property type="protein sequence ID" value="PLQ00353.1"/>
    <property type="molecule type" value="Genomic_DNA"/>
</dbReference>
<reference evidence="3 4" key="1">
    <citation type="submission" date="2017-12" db="EMBL/GenBank/DDBJ databases">
        <title>Genome sequence of the active heterotrophic nitrifier-denitrifier, Cupriavidus pauculus UM1.</title>
        <authorList>
            <person name="Putonti C."/>
            <person name="Castignetti D."/>
        </authorList>
    </citation>
    <scope>NUCLEOTIDE SEQUENCE [LARGE SCALE GENOMIC DNA]</scope>
    <source>
        <strain evidence="3 4">UM1</strain>
    </source>
</reference>
<dbReference type="Proteomes" id="UP000234341">
    <property type="component" value="Unassembled WGS sequence"/>
</dbReference>
<comment type="similarity">
    <text evidence="1">Belongs to the UPF0065 (bug) family.</text>
</comment>
<evidence type="ECO:0000256" key="2">
    <source>
        <dbReference type="SAM" id="SignalP"/>
    </source>
</evidence>
<evidence type="ECO:0008006" key="5">
    <source>
        <dbReference type="Google" id="ProtNLM"/>
    </source>
</evidence>
<feature type="signal peptide" evidence="2">
    <location>
        <begin position="1"/>
        <end position="28"/>
    </location>
</feature>
<dbReference type="AlphaFoldDB" id="A0A2N5CDM4"/>
<evidence type="ECO:0000256" key="1">
    <source>
        <dbReference type="ARBA" id="ARBA00006987"/>
    </source>
</evidence>
<name>A0A2N5CDM4_9BURK</name>
<dbReference type="PIRSF" id="PIRSF017082">
    <property type="entry name" value="YflP"/>
    <property type="match status" value="1"/>
</dbReference>